<comment type="caution">
    <text evidence="1">The sequence shown here is derived from an EMBL/GenBank/DDBJ whole genome shotgun (WGS) entry which is preliminary data.</text>
</comment>
<organism evidence="1">
    <name type="scientific">marine sediment metagenome</name>
    <dbReference type="NCBI Taxonomy" id="412755"/>
    <lineage>
        <taxon>unclassified sequences</taxon>
        <taxon>metagenomes</taxon>
        <taxon>ecological metagenomes</taxon>
    </lineage>
</organism>
<evidence type="ECO:0000313" key="1">
    <source>
        <dbReference type="EMBL" id="KKM91568.1"/>
    </source>
</evidence>
<proteinExistence type="predicted"/>
<gene>
    <name evidence="1" type="ORF">LCGC14_1227280</name>
</gene>
<accession>A0A0F9LDM3</accession>
<dbReference type="AlphaFoldDB" id="A0A0F9LDM3"/>
<sequence>MNWNIFSRKSKSRKSGCIESYHGYQPEDPWTPAPGPENPLIRKLQKIKDESISDSLFKQKYPETYEEAQHFSEYIYSTPIMKNMRDGIFEYVDEKVAILTRDSFQCGFDTTTVDIWDVSTETKVFSGKFGPHTVIYNFRQSDWIDHMKKLFPVKEKRDLAVEPLEVK</sequence>
<name>A0A0F9LDM3_9ZZZZ</name>
<protein>
    <submittedName>
        <fullName evidence="1">Uncharacterized protein</fullName>
    </submittedName>
</protein>
<reference evidence="1" key="1">
    <citation type="journal article" date="2015" name="Nature">
        <title>Complex archaea that bridge the gap between prokaryotes and eukaryotes.</title>
        <authorList>
            <person name="Spang A."/>
            <person name="Saw J.H."/>
            <person name="Jorgensen S.L."/>
            <person name="Zaremba-Niedzwiedzka K."/>
            <person name="Martijn J."/>
            <person name="Lind A.E."/>
            <person name="van Eijk R."/>
            <person name="Schleper C."/>
            <person name="Guy L."/>
            <person name="Ettema T.J."/>
        </authorList>
    </citation>
    <scope>NUCLEOTIDE SEQUENCE</scope>
</reference>
<dbReference type="EMBL" id="LAZR01006515">
    <property type="protein sequence ID" value="KKM91568.1"/>
    <property type="molecule type" value="Genomic_DNA"/>
</dbReference>